<feature type="transmembrane region" description="Helical" evidence="4">
    <location>
        <begin position="9"/>
        <end position="29"/>
    </location>
</feature>
<dbReference type="Pfam" id="PF00431">
    <property type="entry name" value="CUB"/>
    <property type="match status" value="2"/>
</dbReference>
<dbReference type="Gene3D" id="2.60.120.290">
    <property type="entry name" value="Spermadhesin, CUB domain"/>
    <property type="match status" value="2"/>
</dbReference>
<proteinExistence type="predicted"/>
<dbReference type="InterPro" id="IPR035914">
    <property type="entry name" value="Sperma_CUB_dom_sf"/>
</dbReference>
<protein>
    <submittedName>
        <fullName evidence="6">DMBT1-like protein</fullName>
    </submittedName>
</protein>
<dbReference type="CDD" id="cd00041">
    <property type="entry name" value="CUB"/>
    <property type="match status" value="1"/>
</dbReference>
<name>A0ABY7FZL3_MYAAR</name>
<dbReference type="EMBL" id="CP111026">
    <property type="protein sequence ID" value="WAR27655.1"/>
    <property type="molecule type" value="Genomic_DNA"/>
</dbReference>
<dbReference type="SMART" id="SM00042">
    <property type="entry name" value="CUB"/>
    <property type="match status" value="2"/>
</dbReference>
<evidence type="ECO:0000256" key="1">
    <source>
        <dbReference type="ARBA" id="ARBA00022737"/>
    </source>
</evidence>
<gene>
    <name evidence="6" type="ORF">MAR_013359</name>
</gene>
<evidence type="ECO:0000256" key="4">
    <source>
        <dbReference type="SAM" id="Phobius"/>
    </source>
</evidence>
<keyword evidence="4" id="KW-0812">Transmembrane</keyword>
<evidence type="ECO:0000313" key="6">
    <source>
        <dbReference type="EMBL" id="WAR27655.1"/>
    </source>
</evidence>
<evidence type="ECO:0000256" key="2">
    <source>
        <dbReference type="ARBA" id="ARBA00023157"/>
    </source>
</evidence>
<sequence>MASLKLDGTYFCFLVASLTMNIVTGWAWWEALVAGGKLGCHIDPFLTNTSGSIGWIYQLYGPPVTCGRNIIVPHGRYICINPIRPTAIFSLSVFDTGIKDKSSVLIVSLQGDYDHGETLGICSESNSMTIEFTVDGYLSASYFTQETASVSPQSCGGTFVERNGSLRTPNYPSSFNPNQACLYNISVPGVLSVCLEIEYIYDVRLVLEVTKNERSNSSRDSAGTKVTSYRINIQKKGTWCSQNNKMVVYQMNRPYSKRAGFRATYRSLLREEAPNGLEDLVESGRLGCRDGQFLTNTSGSVHPINVPFRPKMTCMKYIVVPYGRYICKEPLASSVIYNMSVFDVGNNQSSVLIASLHDLNSETVGDPLGICSETNKMAIEFTVQGYLSVFYFTQETASRSQPRCGGTYVERNGTFTSLNYPMSYNENQVCVYNISVPGARSLCLDIEHLDIGDMDTLLLHVAHWSGPWKCGDGSRTYEKSEYILTSGQSCFETYQMTVYLLSPSNSEPHQGFRATYRSSLETLYKFCKSDDDV</sequence>
<comment type="caution">
    <text evidence="3">Lacks conserved residue(s) required for the propagation of feature annotation.</text>
</comment>
<keyword evidence="7" id="KW-1185">Reference proteome</keyword>
<evidence type="ECO:0000313" key="7">
    <source>
        <dbReference type="Proteomes" id="UP001164746"/>
    </source>
</evidence>
<dbReference type="InterPro" id="IPR000859">
    <property type="entry name" value="CUB_dom"/>
</dbReference>
<keyword evidence="2" id="KW-1015">Disulfide bond</keyword>
<dbReference type="PANTHER" id="PTHR24251">
    <property type="entry name" value="OVOCHYMASE-RELATED"/>
    <property type="match status" value="1"/>
</dbReference>
<dbReference type="SUPFAM" id="SSF49854">
    <property type="entry name" value="Spermadhesin, CUB domain"/>
    <property type="match status" value="2"/>
</dbReference>
<keyword evidence="1" id="KW-0677">Repeat</keyword>
<feature type="domain" description="CUB" evidence="5">
    <location>
        <begin position="155"/>
        <end position="268"/>
    </location>
</feature>
<reference evidence="6" key="1">
    <citation type="submission" date="2022-11" db="EMBL/GenBank/DDBJ databases">
        <title>Centuries of genome instability and evolution in soft-shell clam transmissible cancer (bioRxiv).</title>
        <authorList>
            <person name="Hart S.F.M."/>
            <person name="Yonemitsu M.A."/>
            <person name="Giersch R.M."/>
            <person name="Beal B.F."/>
            <person name="Arriagada G."/>
            <person name="Davis B.W."/>
            <person name="Ostrander E.A."/>
            <person name="Goff S.P."/>
            <person name="Metzger M.J."/>
        </authorList>
    </citation>
    <scope>NUCLEOTIDE SEQUENCE</scope>
    <source>
        <strain evidence="6">MELC-2E11</strain>
        <tissue evidence="6">Siphon/mantle</tissue>
    </source>
</reference>
<accession>A0ABY7FZL3</accession>
<organism evidence="6 7">
    <name type="scientific">Mya arenaria</name>
    <name type="common">Soft-shell clam</name>
    <dbReference type="NCBI Taxonomy" id="6604"/>
    <lineage>
        <taxon>Eukaryota</taxon>
        <taxon>Metazoa</taxon>
        <taxon>Spiralia</taxon>
        <taxon>Lophotrochozoa</taxon>
        <taxon>Mollusca</taxon>
        <taxon>Bivalvia</taxon>
        <taxon>Autobranchia</taxon>
        <taxon>Heteroconchia</taxon>
        <taxon>Euheterodonta</taxon>
        <taxon>Imparidentia</taxon>
        <taxon>Neoheterodontei</taxon>
        <taxon>Myida</taxon>
        <taxon>Myoidea</taxon>
        <taxon>Myidae</taxon>
        <taxon>Mya</taxon>
    </lineage>
</organism>
<keyword evidence="4" id="KW-0472">Membrane</keyword>
<evidence type="ECO:0000259" key="5">
    <source>
        <dbReference type="PROSITE" id="PS01180"/>
    </source>
</evidence>
<feature type="domain" description="CUB" evidence="5">
    <location>
        <begin position="404"/>
        <end position="519"/>
    </location>
</feature>
<keyword evidence="4" id="KW-1133">Transmembrane helix</keyword>
<dbReference type="PANTHER" id="PTHR24251:SF30">
    <property type="entry name" value="MEMBRANE FRIZZLED-RELATED PROTEIN"/>
    <property type="match status" value="1"/>
</dbReference>
<dbReference type="PROSITE" id="PS01180">
    <property type="entry name" value="CUB"/>
    <property type="match status" value="2"/>
</dbReference>
<evidence type="ECO:0000256" key="3">
    <source>
        <dbReference type="PROSITE-ProRule" id="PRU00059"/>
    </source>
</evidence>
<dbReference type="Proteomes" id="UP001164746">
    <property type="component" value="Chromosome 15"/>
</dbReference>